<accession>E3M163</accession>
<gene>
    <name evidence="2" type="ORF">CRE_06304</name>
</gene>
<feature type="region of interest" description="Disordered" evidence="1">
    <location>
        <begin position="213"/>
        <end position="254"/>
    </location>
</feature>
<reference evidence="2" key="1">
    <citation type="submission" date="2007-07" db="EMBL/GenBank/DDBJ databases">
        <title>PCAP assembly of the Caenorhabditis remanei genome.</title>
        <authorList>
            <consortium name="The Caenorhabditis remanei Sequencing Consortium"/>
            <person name="Wilson R.K."/>
        </authorList>
    </citation>
    <scope>NUCLEOTIDE SEQUENCE [LARGE SCALE GENOMIC DNA]</scope>
    <source>
        <strain evidence="2">PB4641</strain>
    </source>
</reference>
<feature type="compositionally biased region" description="Basic residues" evidence="1">
    <location>
        <begin position="245"/>
        <end position="254"/>
    </location>
</feature>
<sequence length="254" mass="29299">MESKNSVSPDSRSPEQLRQPKEEPCELPESSIPTDYEAFKQQQWEQEKKKRTNMCMEQWSNYQSFPTQRWEGERVEPQLVGNGKKSLNDKNNNFEVPQPTTQPTYFLDSNFGNPLNDLKGCLTSVYQPLLASNPRANEFDPRYPFGQYLYCPPSRSDAETSTVSVTAESSNQYLCFHENPTDEEFEKLVIKLFNCHTSVVFSSESLQLTTVRSRQRSIPGSQPSVETSENVQPIHGETLQEERRNNRRGLQKLF</sequence>
<dbReference type="Proteomes" id="UP000008281">
    <property type="component" value="Unassembled WGS sequence"/>
</dbReference>
<feature type="compositionally biased region" description="Polar residues" evidence="1">
    <location>
        <begin position="1"/>
        <end position="11"/>
    </location>
</feature>
<evidence type="ECO:0000256" key="1">
    <source>
        <dbReference type="SAM" id="MobiDB-lite"/>
    </source>
</evidence>
<proteinExistence type="predicted"/>
<name>E3M163_CAERE</name>
<dbReference type="InParanoid" id="E3M163"/>
<organism evidence="3">
    <name type="scientific">Caenorhabditis remanei</name>
    <name type="common">Caenorhabditis vulgaris</name>
    <dbReference type="NCBI Taxonomy" id="31234"/>
    <lineage>
        <taxon>Eukaryota</taxon>
        <taxon>Metazoa</taxon>
        <taxon>Ecdysozoa</taxon>
        <taxon>Nematoda</taxon>
        <taxon>Chromadorea</taxon>
        <taxon>Rhabditida</taxon>
        <taxon>Rhabditina</taxon>
        <taxon>Rhabditomorpha</taxon>
        <taxon>Rhabditoidea</taxon>
        <taxon>Rhabditidae</taxon>
        <taxon>Peloderinae</taxon>
        <taxon>Caenorhabditis</taxon>
    </lineage>
</organism>
<evidence type="ECO:0000313" key="3">
    <source>
        <dbReference type="Proteomes" id="UP000008281"/>
    </source>
</evidence>
<dbReference type="HOGENOM" id="CLU_1095142_0_0_1"/>
<feature type="compositionally biased region" description="Polar residues" evidence="1">
    <location>
        <begin position="213"/>
        <end position="231"/>
    </location>
</feature>
<feature type="compositionally biased region" description="Basic and acidic residues" evidence="1">
    <location>
        <begin position="12"/>
        <end position="24"/>
    </location>
</feature>
<dbReference type="EMBL" id="DS268421">
    <property type="protein sequence ID" value="EFO88616.1"/>
    <property type="molecule type" value="Genomic_DNA"/>
</dbReference>
<feature type="region of interest" description="Disordered" evidence="1">
    <location>
        <begin position="1"/>
        <end position="47"/>
    </location>
</feature>
<evidence type="ECO:0000313" key="2">
    <source>
        <dbReference type="EMBL" id="EFO88616.1"/>
    </source>
</evidence>
<protein>
    <submittedName>
        <fullName evidence="2">Uncharacterized protein</fullName>
    </submittedName>
</protein>
<keyword evidence="3" id="KW-1185">Reference proteome</keyword>
<dbReference type="AlphaFoldDB" id="E3M163"/>